<feature type="compositionally biased region" description="Basic and acidic residues" evidence="1">
    <location>
        <begin position="42"/>
        <end position="59"/>
    </location>
</feature>
<proteinExistence type="predicted"/>
<dbReference type="EMBL" id="JAWZYT010006422">
    <property type="protein sequence ID" value="KAK4288210.1"/>
    <property type="molecule type" value="Genomic_DNA"/>
</dbReference>
<feature type="compositionally biased region" description="Basic and acidic residues" evidence="1">
    <location>
        <begin position="13"/>
        <end position="24"/>
    </location>
</feature>
<evidence type="ECO:0000256" key="1">
    <source>
        <dbReference type="SAM" id="MobiDB-lite"/>
    </source>
</evidence>
<name>A0AAE1NDR6_9EUCA</name>
<evidence type="ECO:0000313" key="2">
    <source>
        <dbReference type="EMBL" id="KAK4288210.1"/>
    </source>
</evidence>
<accession>A0AAE1NDR6</accession>
<dbReference type="AlphaFoldDB" id="A0AAE1NDR6"/>
<dbReference type="Proteomes" id="UP001292094">
    <property type="component" value="Unassembled WGS sequence"/>
</dbReference>
<keyword evidence="3" id="KW-1185">Reference proteome</keyword>
<gene>
    <name evidence="2" type="ORF">Pmani_038748</name>
</gene>
<comment type="caution">
    <text evidence="2">The sequence shown here is derived from an EMBL/GenBank/DDBJ whole genome shotgun (WGS) entry which is preliminary data.</text>
</comment>
<organism evidence="2 3">
    <name type="scientific">Petrolisthes manimaculis</name>
    <dbReference type="NCBI Taxonomy" id="1843537"/>
    <lineage>
        <taxon>Eukaryota</taxon>
        <taxon>Metazoa</taxon>
        <taxon>Ecdysozoa</taxon>
        <taxon>Arthropoda</taxon>
        <taxon>Crustacea</taxon>
        <taxon>Multicrustacea</taxon>
        <taxon>Malacostraca</taxon>
        <taxon>Eumalacostraca</taxon>
        <taxon>Eucarida</taxon>
        <taxon>Decapoda</taxon>
        <taxon>Pleocyemata</taxon>
        <taxon>Anomura</taxon>
        <taxon>Galatheoidea</taxon>
        <taxon>Porcellanidae</taxon>
        <taxon>Petrolisthes</taxon>
    </lineage>
</organism>
<feature type="region of interest" description="Disordered" evidence="1">
    <location>
        <begin position="1"/>
        <end position="59"/>
    </location>
</feature>
<evidence type="ECO:0000313" key="3">
    <source>
        <dbReference type="Proteomes" id="UP001292094"/>
    </source>
</evidence>
<reference evidence="2" key="1">
    <citation type="submission" date="2023-11" db="EMBL/GenBank/DDBJ databases">
        <title>Genome assemblies of two species of porcelain crab, Petrolisthes cinctipes and Petrolisthes manimaculis (Anomura: Porcellanidae).</title>
        <authorList>
            <person name="Angst P."/>
        </authorList>
    </citation>
    <scope>NUCLEOTIDE SEQUENCE</scope>
    <source>
        <strain evidence="2">PB745_02</strain>
        <tissue evidence="2">Gill</tissue>
    </source>
</reference>
<protein>
    <submittedName>
        <fullName evidence="2">Uncharacterized protein</fullName>
    </submittedName>
</protein>
<sequence>MERDGEGGGGREWAGEEKGGGIRGEKRKRRKNVGRNKRRKKCREEKVERRVGEERLESSYPGRDNRCFRALVQEARPVTSLDNFVRNVEQRGA</sequence>
<feature type="compositionally biased region" description="Basic residues" evidence="1">
    <location>
        <begin position="25"/>
        <end position="41"/>
    </location>
</feature>